<organism evidence="4 5">
    <name type="scientific">Cylicostephanus goldi</name>
    <name type="common">Nematode worm</name>
    <dbReference type="NCBI Taxonomy" id="71465"/>
    <lineage>
        <taxon>Eukaryota</taxon>
        <taxon>Metazoa</taxon>
        <taxon>Ecdysozoa</taxon>
        <taxon>Nematoda</taxon>
        <taxon>Chromadorea</taxon>
        <taxon>Rhabditida</taxon>
        <taxon>Rhabditina</taxon>
        <taxon>Rhabditomorpha</taxon>
        <taxon>Strongyloidea</taxon>
        <taxon>Strongylidae</taxon>
        <taxon>Cylicostephanus</taxon>
    </lineage>
</organism>
<keyword evidence="2" id="KW-0456">Lyase</keyword>
<dbReference type="GO" id="GO:0001653">
    <property type="term" value="F:peptide receptor activity"/>
    <property type="evidence" value="ECO:0007669"/>
    <property type="project" value="TreeGrafter"/>
</dbReference>
<dbReference type="PANTHER" id="PTHR11920">
    <property type="entry name" value="GUANYLYL CYCLASE"/>
    <property type="match status" value="1"/>
</dbReference>
<protein>
    <submittedName>
        <fullName evidence="4">Uncharacterized protein</fullName>
    </submittedName>
</protein>
<accession>A0A3P7N7V6</accession>
<evidence type="ECO:0000256" key="3">
    <source>
        <dbReference type="SAM" id="Phobius"/>
    </source>
</evidence>
<evidence type="ECO:0000313" key="5">
    <source>
        <dbReference type="Proteomes" id="UP000271889"/>
    </source>
</evidence>
<dbReference type="PANTHER" id="PTHR11920:SF495">
    <property type="entry name" value="RECEPTOR-TYPE GUANYLATE CYCLASE GCY-7"/>
    <property type="match status" value="1"/>
</dbReference>
<keyword evidence="1" id="KW-0547">Nucleotide-binding</keyword>
<dbReference type="Proteomes" id="UP000271889">
    <property type="component" value="Unassembled WGS sequence"/>
</dbReference>
<keyword evidence="3" id="KW-0472">Membrane</keyword>
<reference evidence="4 5" key="1">
    <citation type="submission" date="2018-11" db="EMBL/GenBank/DDBJ databases">
        <authorList>
            <consortium name="Pathogen Informatics"/>
        </authorList>
    </citation>
    <scope>NUCLEOTIDE SEQUENCE [LARGE SCALE GENOMIC DNA]</scope>
</reference>
<keyword evidence="5" id="KW-1185">Reference proteome</keyword>
<evidence type="ECO:0000256" key="1">
    <source>
        <dbReference type="ARBA" id="ARBA00022741"/>
    </source>
</evidence>
<feature type="transmembrane region" description="Helical" evidence="3">
    <location>
        <begin position="24"/>
        <end position="44"/>
    </location>
</feature>
<dbReference type="GO" id="GO:0007168">
    <property type="term" value="P:receptor guanylyl cyclase signaling pathway"/>
    <property type="evidence" value="ECO:0007669"/>
    <property type="project" value="TreeGrafter"/>
</dbReference>
<dbReference type="InterPro" id="IPR050401">
    <property type="entry name" value="Cyclic_nucleotide_synthase"/>
</dbReference>
<sequence>MTENNTRAADFMLYFLDANMKQDVYMQMTYLGTSTLVLNVTLFFDDDRTSIWASRNGARPIPVPICGFSGTDCPKEFWKEYALYVGIALALLVIFIVVIVCLLIHFIRERLRAQQRLMDEWKIAYSRITLITAKELEKNSRSYRSLQSGPSTMTASSVFENEDSIFTAAVLDKDPVLITKHPPTMLSKTFYENCYK</sequence>
<dbReference type="GO" id="GO:0004383">
    <property type="term" value="F:guanylate cyclase activity"/>
    <property type="evidence" value="ECO:0007669"/>
    <property type="project" value="TreeGrafter"/>
</dbReference>
<evidence type="ECO:0000256" key="2">
    <source>
        <dbReference type="ARBA" id="ARBA00023239"/>
    </source>
</evidence>
<dbReference type="GO" id="GO:0005886">
    <property type="term" value="C:plasma membrane"/>
    <property type="evidence" value="ECO:0007669"/>
    <property type="project" value="TreeGrafter"/>
</dbReference>
<keyword evidence="3" id="KW-1133">Transmembrane helix</keyword>
<proteinExistence type="predicted"/>
<feature type="non-terminal residue" evidence="4">
    <location>
        <position position="196"/>
    </location>
</feature>
<name>A0A3P7N7V6_CYLGO</name>
<dbReference type="AlphaFoldDB" id="A0A3P7N7V6"/>
<dbReference type="GO" id="GO:0000166">
    <property type="term" value="F:nucleotide binding"/>
    <property type="evidence" value="ECO:0007669"/>
    <property type="project" value="UniProtKB-KW"/>
</dbReference>
<dbReference type="GO" id="GO:0004016">
    <property type="term" value="F:adenylate cyclase activity"/>
    <property type="evidence" value="ECO:0007669"/>
    <property type="project" value="TreeGrafter"/>
</dbReference>
<keyword evidence="3" id="KW-0812">Transmembrane</keyword>
<evidence type="ECO:0000313" key="4">
    <source>
        <dbReference type="EMBL" id="VDN27351.1"/>
    </source>
</evidence>
<dbReference type="OrthoDB" id="5846680at2759"/>
<gene>
    <name evidence="4" type="ORF">CGOC_LOCUS10632</name>
</gene>
<dbReference type="EMBL" id="UYRV01112233">
    <property type="protein sequence ID" value="VDN27351.1"/>
    <property type="molecule type" value="Genomic_DNA"/>
</dbReference>
<feature type="transmembrane region" description="Helical" evidence="3">
    <location>
        <begin position="81"/>
        <end position="107"/>
    </location>
</feature>